<keyword evidence="8 10" id="KW-0648">Protein biosynthesis</keyword>
<evidence type="ECO:0000313" key="14">
    <source>
        <dbReference type="Proteomes" id="UP000509549"/>
    </source>
</evidence>
<evidence type="ECO:0000256" key="3">
    <source>
        <dbReference type="ARBA" id="ARBA00011245"/>
    </source>
</evidence>
<dbReference type="PRINTS" id="PR00987">
    <property type="entry name" value="TRNASYNTHGLU"/>
</dbReference>
<dbReference type="InterPro" id="IPR014729">
    <property type="entry name" value="Rossmann-like_a/b/a_fold"/>
</dbReference>
<evidence type="ECO:0000256" key="9">
    <source>
        <dbReference type="ARBA" id="ARBA00023146"/>
    </source>
</evidence>
<dbReference type="InterPro" id="IPR001412">
    <property type="entry name" value="aa-tRNA-synth_I_CS"/>
</dbReference>
<dbReference type="InterPro" id="IPR020751">
    <property type="entry name" value="aa-tRNA-synth_I_codon-bd_sub2"/>
</dbReference>
<comment type="subunit">
    <text evidence="3 10">Monomer.</text>
</comment>
<dbReference type="Gene3D" id="3.40.50.620">
    <property type="entry name" value="HUPs"/>
    <property type="match status" value="1"/>
</dbReference>
<feature type="binding site" evidence="10">
    <location>
        <position position="237"/>
    </location>
    <ligand>
        <name>ATP</name>
        <dbReference type="ChEBI" id="CHEBI:30616"/>
    </ligand>
</feature>
<dbReference type="GO" id="GO:0000049">
    <property type="term" value="F:tRNA binding"/>
    <property type="evidence" value="ECO:0007669"/>
    <property type="project" value="InterPro"/>
</dbReference>
<dbReference type="GO" id="GO:0006424">
    <property type="term" value="P:glutamyl-tRNA aminoacylation"/>
    <property type="evidence" value="ECO:0007669"/>
    <property type="project" value="UniProtKB-UniRule"/>
</dbReference>
<dbReference type="Gene3D" id="1.10.10.350">
    <property type="match status" value="1"/>
</dbReference>
<evidence type="ECO:0000256" key="8">
    <source>
        <dbReference type="ARBA" id="ARBA00022917"/>
    </source>
</evidence>
<dbReference type="NCBIfam" id="TIGR00464">
    <property type="entry name" value="gltX_bact"/>
    <property type="match status" value="1"/>
</dbReference>
<dbReference type="InterPro" id="IPR033910">
    <property type="entry name" value="GluRS_core"/>
</dbReference>
<dbReference type="KEGG" id="acil:ESZ_00164"/>
<evidence type="ECO:0000256" key="4">
    <source>
        <dbReference type="ARBA" id="ARBA00022490"/>
    </source>
</evidence>
<dbReference type="InterPro" id="IPR045462">
    <property type="entry name" value="aa-tRNA-synth_I_cd-bd"/>
</dbReference>
<keyword evidence="9 10" id="KW-0030">Aminoacyl-tRNA synthetase</keyword>
<dbReference type="InterPro" id="IPR020058">
    <property type="entry name" value="Glu/Gln-tRNA-synth_Ib_cat-dom"/>
</dbReference>
<keyword evidence="6 10" id="KW-0547">Nucleotide-binding</keyword>
<proteinExistence type="inferred from homology"/>
<dbReference type="RefSeq" id="WP_176604902.1">
    <property type="nucleotide sequence ID" value="NZ_LR794158.1"/>
</dbReference>
<dbReference type="SUPFAM" id="SSF52374">
    <property type="entry name" value="Nucleotidylyl transferase"/>
    <property type="match status" value="1"/>
</dbReference>
<keyword evidence="7 10" id="KW-0067">ATP-binding</keyword>
<evidence type="ECO:0000256" key="6">
    <source>
        <dbReference type="ARBA" id="ARBA00022741"/>
    </source>
</evidence>
<keyword evidence="5 10" id="KW-0436">Ligase</keyword>
<dbReference type="CDD" id="cd00808">
    <property type="entry name" value="GluRS_core"/>
    <property type="match status" value="1"/>
</dbReference>
<dbReference type="EC" id="6.1.1.17" evidence="10"/>
<dbReference type="PANTHER" id="PTHR43311">
    <property type="entry name" value="GLUTAMATE--TRNA LIGASE"/>
    <property type="match status" value="1"/>
</dbReference>
<reference evidence="13 14" key="1">
    <citation type="submission" date="2020-04" db="EMBL/GenBank/DDBJ databases">
        <authorList>
            <person name="Graf S J."/>
        </authorList>
    </citation>
    <scope>NUCLEOTIDE SEQUENCE [LARGE SCALE GENOMIC DNA]</scope>
    <source>
        <strain evidence="13">1</strain>
    </source>
</reference>
<dbReference type="InterPro" id="IPR004527">
    <property type="entry name" value="Glu-tRNA-ligase_bac/mito"/>
</dbReference>
<gene>
    <name evidence="10 13" type="primary">gltX</name>
    <name evidence="13" type="ORF">ESZ_00164</name>
</gene>
<comment type="catalytic activity">
    <reaction evidence="10">
        <text>tRNA(Glu) + L-glutamate + ATP = L-glutamyl-tRNA(Glu) + AMP + diphosphate</text>
        <dbReference type="Rhea" id="RHEA:23540"/>
        <dbReference type="Rhea" id="RHEA-COMP:9663"/>
        <dbReference type="Rhea" id="RHEA-COMP:9680"/>
        <dbReference type="ChEBI" id="CHEBI:29985"/>
        <dbReference type="ChEBI" id="CHEBI:30616"/>
        <dbReference type="ChEBI" id="CHEBI:33019"/>
        <dbReference type="ChEBI" id="CHEBI:78442"/>
        <dbReference type="ChEBI" id="CHEBI:78520"/>
        <dbReference type="ChEBI" id="CHEBI:456215"/>
        <dbReference type="EC" id="6.1.1.17"/>
    </reaction>
</comment>
<comment type="caution">
    <text evidence="10">Lacks conserved residue(s) required for the propagation of feature annotation.</text>
</comment>
<feature type="short sequence motif" description="'KMSKS' region" evidence="10">
    <location>
        <begin position="234"/>
        <end position="238"/>
    </location>
</feature>
<dbReference type="PANTHER" id="PTHR43311:SF2">
    <property type="entry name" value="GLUTAMATE--TRNA LIGASE, MITOCHONDRIAL-RELATED"/>
    <property type="match status" value="1"/>
</dbReference>
<evidence type="ECO:0000259" key="11">
    <source>
        <dbReference type="Pfam" id="PF00749"/>
    </source>
</evidence>
<dbReference type="GO" id="GO:0005829">
    <property type="term" value="C:cytosol"/>
    <property type="evidence" value="ECO:0007669"/>
    <property type="project" value="TreeGrafter"/>
</dbReference>
<dbReference type="HAMAP" id="MF_00022">
    <property type="entry name" value="Glu_tRNA_synth_type1"/>
    <property type="match status" value="1"/>
</dbReference>
<evidence type="ECO:0000256" key="5">
    <source>
        <dbReference type="ARBA" id="ARBA00022598"/>
    </source>
</evidence>
<dbReference type="GO" id="GO:0008270">
    <property type="term" value="F:zinc ion binding"/>
    <property type="evidence" value="ECO:0007669"/>
    <property type="project" value="InterPro"/>
</dbReference>
<dbReference type="Pfam" id="PF00749">
    <property type="entry name" value="tRNA-synt_1c"/>
    <property type="match status" value="1"/>
</dbReference>
<dbReference type="Proteomes" id="UP000509549">
    <property type="component" value="Chromosome"/>
</dbReference>
<dbReference type="Pfam" id="PF19269">
    <property type="entry name" value="Anticodon_2"/>
    <property type="match status" value="1"/>
</dbReference>
<feature type="domain" description="Glutamyl/glutaminyl-tRNA synthetase class Ib catalytic" evidence="11">
    <location>
        <begin position="3"/>
        <end position="302"/>
    </location>
</feature>
<comment type="function">
    <text evidence="10">Catalyzes the attachment of glutamate to tRNA(Glu) in a two-step reaction: glutamate is first activated by ATP to form Glu-AMP and then transferred to the acceptor end of tRNA(Glu).</text>
</comment>
<feature type="domain" description="Aminoacyl-tRNA synthetase class I anticodon-binding" evidence="12">
    <location>
        <begin position="335"/>
        <end position="459"/>
    </location>
</feature>
<dbReference type="EMBL" id="LR794158">
    <property type="protein sequence ID" value="CAB3976372.1"/>
    <property type="molecule type" value="Genomic_DNA"/>
</dbReference>
<dbReference type="InterPro" id="IPR000924">
    <property type="entry name" value="Glu/Gln-tRNA-synth"/>
</dbReference>
<evidence type="ECO:0000313" key="13">
    <source>
        <dbReference type="EMBL" id="CAB3976372.1"/>
    </source>
</evidence>
<evidence type="ECO:0000259" key="12">
    <source>
        <dbReference type="Pfam" id="PF19269"/>
    </source>
</evidence>
<dbReference type="GO" id="GO:0005524">
    <property type="term" value="F:ATP binding"/>
    <property type="evidence" value="ECO:0007669"/>
    <property type="project" value="UniProtKB-UniRule"/>
</dbReference>
<feature type="short sequence motif" description="'HIGH' region" evidence="10">
    <location>
        <begin position="9"/>
        <end position="19"/>
    </location>
</feature>
<evidence type="ECO:0000256" key="1">
    <source>
        <dbReference type="ARBA" id="ARBA00004496"/>
    </source>
</evidence>
<accession>A0A6J5JXX5</accession>
<organism evidence="13 14">
    <name type="scientific">Candidatus Azoamicus ciliaticola</name>
    <dbReference type="NCBI Taxonomy" id="2652803"/>
    <lineage>
        <taxon>Bacteria</taxon>
        <taxon>Pseudomonadati</taxon>
        <taxon>Pseudomonadota</taxon>
        <taxon>Gammaproteobacteria</taxon>
        <taxon>Candidatus Azoamicaceae</taxon>
        <taxon>Candidatus Azoamicus</taxon>
    </lineage>
</organism>
<evidence type="ECO:0000256" key="10">
    <source>
        <dbReference type="HAMAP-Rule" id="MF_00022"/>
    </source>
</evidence>
<keyword evidence="4 10" id="KW-0963">Cytoplasm</keyword>
<dbReference type="InterPro" id="IPR008925">
    <property type="entry name" value="aa_tRNA-synth_I_cd-bd_sf"/>
</dbReference>
<sequence length="471" mass="55548">MNIKTRFAPSPTGFLHIGNIRTALFSWLYAKKYNGEFIIRIDDTDKERNLKTYTNNITYILNWLNIKSDKKLIFQSKRLRTYKLIMEKLIQEKKAYKCFCSKDRLTKLKNEQIINTGKIKYDGFCKRNQLQKGDFVIRINTENYKEIVFDDCVKGKITVTNSEIDDFIIAKNDFYPTYNFASVIDDIEFSITDIIRGEDHISNTPKQIIIFKLLNEKIPTFSHLPMILDENKKTLSKRDKDSNINYYKKCGFLPEAILNYIVRLGWSNKDKEIFTIKEMIDLFDIKNINTAPSIMNKSKLIWLNKHYIKTLETKKIIREIINIEKNFNLNYMIGPNLTELINFAKFKVNTLEDIITNYTFFYKENIKIEDELLKLFFSDKIIKIIENLYTNLKTFNLKWNIENIKIFISNIINENKTTFIELAPTIRIIITGKNISLSTYELIFLTGKILLLKKIRNIIKQYENGAIAQIG</sequence>
<dbReference type="GO" id="GO:0004818">
    <property type="term" value="F:glutamate-tRNA ligase activity"/>
    <property type="evidence" value="ECO:0007669"/>
    <property type="project" value="UniProtKB-UniRule"/>
</dbReference>
<name>A0A6J5JXX5_9GAMM</name>
<dbReference type="InterPro" id="IPR049940">
    <property type="entry name" value="GluQ/Sye"/>
</dbReference>
<keyword evidence="14" id="KW-1185">Reference proteome</keyword>
<evidence type="ECO:0000256" key="7">
    <source>
        <dbReference type="ARBA" id="ARBA00022840"/>
    </source>
</evidence>
<dbReference type="PROSITE" id="PS00178">
    <property type="entry name" value="AA_TRNA_LIGASE_I"/>
    <property type="match status" value="1"/>
</dbReference>
<dbReference type="AlphaFoldDB" id="A0A6J5JXX5"/>
<evidence type="ECO:0000256" key="2">
    <source>
        <dbReference type="ARBA" id="ARBA00007894"/>
    </source>
</evidence>
<comment type="subcellular location">
    <subcellularLocation>
        <location evidence="1 10">Cytoplasm</location>
    </subcellularLocation>
</comment>
<comment type="similarity">
    <text evidence="2 10">Belongs to the class-I aminoacyl-tRNA synthetase family. Glutamate--tRNA ligase type 1 subfamily.</text>
</comment>
<dbReference type="FunFam" id="3.40.50.620:FF:000007">
    <property type="entry name" value="Glutamate--tRNA ligase"/>
    <property type="match status" value="1"/>
</dbReference>
<dbReference type="SUPFAM" id="SSF48163">
    <property type="entry name" value="An anticodon-binding domain of class I aminoacyl-tRNA synthetases"/>
    <property type="match status" value="1"/>
</dbReference>
<protein>
    <recommendedName>
        <fullName evidence="10">Glutamate--tRNA ligase</fullName>
        <ecNumber evidence="10">6.1.1.17</ecNumber>
    </recommendedName>
    <alternativeName>
        <fullName evidence="10">Glutamyl-tRNA synthetase</fullName>
        <shortName evidence="10">GluRS</shortName>
    </alternativeName>
</protein>